<protein>
    <submittedName>
        <fullName evidence="3">Nonribosomal peptide synthetases (NRPS)</fullName>
    </submittedName>
</protein>
<dbReference type="GO" id="GO:0006631">
    <property type="term" value="P:fatty acid metabolic process"/>
    <property type="evidence" value="ECO:0007669"/>
    <property type="project" value="TreeGrafter"/>
</dbReference>
<dbReference type="InterPro" id="IPR042099">
    <property type="entry name" value="ANL_N_sf"/>
</dbReference>
<evidence type="ECO:0000259" key="1">
    <source>
        <dbReference type="Pfam" id="PF00501"/>
    </source>
</evidence>
<dbReference type="InterPro" id="IPR025110">
    <property type="entry name" value="AMP-bd_C"/>
</dbReference>
<dbReference type="PANTHER" id="PTHR43201:SF6">
    <property type="entry name" value="ACYL COA SYNTHETASE (EUROFUNG)"/>
    <property type="match status" value="1"/>
</dbReference>
<dbReference type="Pfam" id="PF00501">
    <property type="entry name" value="AMP-binding"/>
    <property type="match status" value="1"/>
</dbReference>
<reference evidence="3 4" key="1">
    <citation type="submission" date="2019-08" db="EMBL/GenBank/DDBJ databases">
        <title>The genome sequence of a newly discovered highly antifungal drug resistant Aspergillus species, Aspergillus tanneri NIH 1004.</title>
        <authorList>
            <person name="Mounaud S."/>
            <person name="Singh I."/>
            <person name="Joardar V."/>
            <person name="Pakala S."/>
            <person name="Pakala S."/>
            <person name="Venepally P."/>
            <person name="Chung J.K."/>
            <person name="Losada L."/>
            <person name="Nierman W.C."/>
        </authorList>
    </citation>
    <scope>NUCLEOTIDE SEQUENCE [LARGE SCALE GENOMIC DNA]</scope>
    <source>
        <strain evidence="3 4">NIH1004</strain>
    </source>
</reference>
<gene>
    <name evidence="3" type="primary">ACSF2_2</name>
    <name evidence="3" type="ORF">ATNIH1004_003924</name>
</gene>
<evidence type="ECO:0000313" key="4">
    <source>
        <dbReference type="Proteomes" id="UP000324241"/>
    </source>
</evidence>
<dbReference type="EMBL" id="QUQM01000003">
    <property type="protein sequence ID" value="KAA8648041.1"/>
    <property type="molecule type" value="Genomic_DNA"/>
</dbReference>
<dbReference type="Proteomes" id="UP000324241">
    <property type="component" value="Unassembled WGS sequence"/>
</dbReference>
<comment type="caution">
    <text evidence="3">The sequence shown here is derived from an EMBL/GenBank/DDBJ whole genome shotgun (WGS) entry which is preliminary data.</text>
</comment>
<dbReference type="VEuPathDB" id="FungiDB:EYZ11_006116"/>
<dbReference type="AlphaFoldDB" id="A0A5M9MM01"/>
<dbReference type="Gene3D" id="3.30.300.30">
    <property type="match status" value="1"/>
</dbReference>
<dbReference type="PANTHER" id="PTHR43201">
    <property type="entry name" value="ACYL-COA SYNTHETASE"/>
    <property type="match status" value="1"/>
</dbReference>
<name>A0A5M9MM01_9EURO</name>
<evidence type="ECO:0000313" key="3">
    <source>
        <dbReference type="EMBL" id="KAA8648041.1"/>
    </source>
</evidence>
<evidence type="ECO:0000259" key="2">
    <source>
        <dbReference type="Pfam" id="PF13193"/>
    </source>
</evidence>
<dbReference type="GO" id="GO:0031956">
    <property type="term" value="F:medium-chain fatty acid-CoA ligase activity"/>
    <property type="evidence" value="ECO:0007669"/>
    <property type="project" value="TreeGrafter"/>
</dbReference>
<dbReference type="InterPro" id="IPR000873">
    <property type="entry name" value="AMP-dep_synth/lig_dom"/>
</dbReference>
<feature type="domain" description="AMP-dependent synthetase/ligase" evidence="1">
    <location>
        <begin position="46"/>
        <end position="430"/>
    </location>
</feature>
<dbReference type="Pfam" id="PF13193">
    <property type="entry name" value="AMP-binding_C"/>
    <property type="match status" value="1"/>
</dbReference>
<dbReference type="GeneID" id="54326626"/>
<dbReference type="SUPFAM" id="SSF56801">
    <property type="entry name" value="Acetyl-CoA synthetase-like"/>
    <property type="match status" value="1"/>
</dbReference>
<dbReference type="InterPro" id="IPR045851">
    <property type="entry name" value="AMP-bd_C_sf"/>
</dbReference>
<sequence>MAAPNPAVQASAISPQGGIQVGESGEFIVNGPTVPSLQELSMGKMLQQQVDRRPEKLAVVSRWQKTSLTYQSLFDTSRDIAQALLMHGVRPTDRVIVLAGNSIEYVQLLFAVAGIGSVFTIINPTFTAEEVVSTVDFIDPKAIFMAERIGYRNNKNLLKELAAKQQRTSLIVQLGTSEKVSSNVLSWDEFRQIEPNGTQPGLHSVDQYWVEENPHAPLCIQFTSGTTGPRKAAIVTHHNVVNNAYLIGSWLSFTTDDILCCSPPLFHCFGLVSGLLAILAHGGTTIIPSDVFNADSSLRACSEDGCTVIHAVPTMFQAMLDHSKTQALPLRLRLRTGIIAGASLSEILIQRLCDEFGLRGLAYAFGMTELSCVSFMTNPAKVCLLDDRSSVGTPLPHTSVKVVDSDLKTVPPGTRGELLVSGYLVFSEYYKNPQKTEEAIVKDAQGRRWLRTGDLVTLSDSGACVIVGRVKDMIKKGGENIAPADIEKVLEQHPDIAAAAVIGIPDTRWGETIGAYIQRGQNAQSELNAKDIKIWLRNRIAPHKIPDHVFWIGEEAGVPQELPVNATGKVLKTELSAIARDLLKGRSVLVA</sequence>
<dbReference type="Gene3D" id="3.40.50.12780">
    <property type="entry name" value="N-terminal domain of ligase-like"/>
    <property type="match status" value="1"/>
</dbReference>
<dbReference type="OrthoDB" id="10253115at2759"/>
<dbReference type="RefSeq" id="XP_033427402.1">
    <property type="nucleotide sequence ID" value="XM_033568596.1"/>
</dbReference>
<proteinExistence type="predicted"/>
<accession>A0A5M9MM01</accession>
<organism evidence="3 4">
    <name type="scientific">Aspergillus tanneri</name>
    <dbReference type="NCBI Taxonomy" id="1220188"/>
    <lineage>
        <taxon>Eukaryota</taxon>
        <taxon>Fungi</taxon>
        <taxon>Dikarya</taxon>
        <taxon>Ascomycota</taxon>
        <taxon>Pezizomycotina</taxon>
        <taxon>Eurotiomycetes</taxon>
        <taxon>Eurotiomycetidae</taxon>
        <taxon>Eurotiales</taxon>
        <taxon>Aspergillaceae</taxon>
        <taxon>Aspergillus</taxon>
        <taxon>Aspergillus subgen. Circumdati</taxon>
    </lineage>
</organism>
<feature type="domain" description="AMP-binding enzyme C-terminal" evidence="2">
    <location>
        <begin position="486"/>
        <end position="552"/>
    </location>
</feature>